<dbReference type="GO" id="GO:0019154">
    <property type="term" value="F:glycolate dehydrogenase activity"/>
    <property type="evidence" value="ECO:0007669"/>
    <property type="project" value="UniProtKB-EC"/>
</dbReference>
<reference evidence="9" key="1">
    <citation type="submission" date="2010-05" db="EMBL/GenBank/DDBJ databases">
        <title>Complete sequence of Methylotenera sp. 301.</title>
        <authorList>
            <person name="Lucas S."/>
            <person name="Copeland A."/>
            <person name="Lapidus A."/>
            <person name="Cheng J.-F."/>
            <person name="Bruce D."/>
            <person name="Goodwin L."/>
            <person name="Pitluck S."/>
            <person name="Clum A."/>
            <person name="Land M."/>
            <person name="Hauser L."/>
            <person name="Kyrpides N."/>
            <person name="Ivanova N."/>
            <person name="Chistoservova L."/>
            <person name="Kalyuzhnaya M."/>
            <person name="Woyke T."/>
        </authorList>
    </citation>
    <scope>NUCLEOTIDE SEQUENCE [LARGE SCALE GENOMIC DNA]</scope>
    <source>
        <strain evidence="9">301</strain>
    </source>
</reference>
<feature type="domain" description="4Fe-4S ferredoxin-type" evidence="7">
    <location>
        <begin position="55"/>
        <end position="80"/>
    </location>
</feature>
<comment type="catalytic activity">
    <reaction evidence="6">
        <text>(R)-lactate + A = pyruvate + AH2</text>
        <dbReference type="Rhea" id="RHEA:15089"/>
        <dbReference type="ChEBI" id="CHEBI:13193"/>
        <dbReference type="ChEBI" id="CHEBI:15361"/>
        <dbReference type="ChEBI" id="CHEBI:16004"/>
        <dbReference type="ChEBI" id="CHEBI:17499"/>
    </reaction>
</comment>
<dbReference type="InterPro" id="IPR012257">
    <property type="entry name" value="Glc_ox_4Fe-4S"/>
</dbReference>
<keyword evidence="6" id="KW-0813">Transport</keyword>
<dbReference type="KEGG" id="meh:M301_0427"/>
<evidence type="ECO:0000256" key="5">
    <source>
        <dbReference type="ARBA" id="ARBA00023014"/>
    </source>
</evidence>
<gene>
    <name evidence="8" type="ordered locus">M301_0427</name>
</gene>
<dbReference type="PROSITE" id="PS00198">
    <property type="entry name" value="4FE4S_FER_1"/>
    <property type="match status" value="2"/>
</dbReference>
<dbReference type="PANTHER" id="PTHR32479:SF17">
    <property type="entry name" value="GLYCOLATE OXIDASE IRON-SULFUR SUBUNIT"/>
    <property type="match status" value="1"/>
</dbReference>
<dbReference type="AlphaFoldDB" id="D7DMA0"/>
<feature type="domain" description="4Fe-4S ferredoxin-type" evidence="7">
    <location>
        <begin position="6"/>
        <end position="35"/>
    </location>
</feature>
<dbReference type="EC" id="1.1.99.14" evidence="6"/>
<dbReference type="HOGENOM" id="CLU_023081_0_1_4"/>
<comment type="catalytic activity">
    <reaction evidence="6">
        <text>glycolate + A = glyoxylate + AH2</text>
        <dbReference type="Rhea" id="RHEA:21264"/>
        <dbReference type="ChEBI" id="CHEBI:13193"/>
        <dbReference type="ChEBI" id="CHEBI:17499"/>
        <dbReference type="ChEBI" id="CHEBI:29805"/>
        <dbReference type="ChEBI" id="CHEBI:36655"/>
        <dbReference type="EC" id="1.1.99.14"/>
    </reaction>
</comment>
<evidence type="ECO:0000256" key="3">
    <source>
        <dbReference type="ARBA" id="ARBA00022737"/>
    </source>
</evidence>
<dbReference type="Proteomes" id="UP000000383">
    <property type="component" value="Chromosome"/>
</dbReference>
<dbReference type="STRING" id="666681.M301_0427"/>
<evidence type="ECO:0000256" key="6">
    <source>
        <dbReference type="PIRNR" id="PIRNR000139"/>
    </source>
</evidence>
<evidence type="ECO:0000256" key="2">
    <source>
        <dbReference type="ARBA" id="ARBA00022723"/>
    </source>
</evidence>
<keyword evidence="2 6" id="KW-0479">Metal-binding</keyword>
<evidence type="ECO:0000256" key="1">
    <source>
        <dbReference type="ARBA" id="ARBA00022485"/>
    </source>
</evidence>
<comment type="function">
    <text evidence="6">Component of a complex that catalyzes the oxidation of glycolate to glyoxylate.</text>
</comment>
<dbReference type="GO" id="GO:0051539">
    <property type="term" value="F:4 iron, 4 sulfur cluster binding"/>
    <property type="evidence" value="ECO:0007669"/>
    <property type="project" value="UniProtKB-UniRule"/>
</dbReference>
<dbReference type="Gene3D" id="1.10.1060.10">
    <property type="entry name" value="Alpha-helical ferredoxin"/>
    <property type="match status" value="1"/>
</dbReference>
<dbReference type="PANTHER" id="PTHR32479">
    <property type="entry name" value="GLYCOLATE OXIDASE IRON-SULFUR SUBUNIT"/>
    <property type="match status" value="1"/>
</dbReference>
<evidence type="ECO:0000256" key="4">
    <source>
        <dbReference type="ARBA" id="ARBA00023004"/>
    </source>
</evidence>
<dbReference type="GO" id="GO:0046872">
    <property type="term" value="F:metal ion binding"/>
    <property type="evidence" value="ECO:0007669"/>
    <property type="project" value="UniProtKB-UniRule"/>
</dbReference>
<keyword evidence="6" id="KW-0249">Electron transport</keyword>
<keyword evidence="5 6" id="KW-0411">Iron-sulfur</keyword>
<keyword evidence="1 6" id="KW-0004">4Fe-4S</keyword>
<keyword evidence="3" id="KW-0677">Repeat</keyword>
<dbReference type="InterPro" id="IPR017896">
    <property type="entry name" value="4Fe4S_Fe-S-bd"/>
</dbReference>
<dbReference type="EMBL" id="CP002056">
    <property type="protein sequence ID" value="ADI28811.1"/>
    <property type="molecule type" value="Genomic_DNA"/>
</dbReference>
<dbReference type="PROSITE" id="PS51379">
    <property type="entry name" value="4FE4S_FER_2"/>
    <property type="match status" value="2"/>
</dbReference>
<dbReference type="PIRSF" id="PIRSF000139">
    <property type="entry name" value="Glc_ox_4Fe-4S"/>
    <property type="match status" value="1"/>
</dbReference>
<dbReference type="InterPro" id="IPR009051">
    <property type="entry name" value="Helical_ferredxn"/>
</dbReference>
<dbReference type="Pfam" id="PF02754">
    <property type="entry name" value="CCG"/>
    <property type="match status" value="2"/>
</dbReference>
<keyword evidence="9" id="KW-1185">Reference proteome</keyword>
<dbReference type="InterPro" id="IPR017900">
    <property type="entry name" value="4Fe4S_Fe_S_CS"/>
</dbReference>
<protein>
    <recommendedName>
        <fullName evidence="6">Glycolate oxidase iron-sulfur subunit</fullName>
        <ecNumber evidence="6">1.1.99.14</ecNumber>
    </recommendedName>
</protein>
<keyword evidence="4 6" id="KW-0408">Iron</keyword>
<evidence type="ECO:0000313" key="9">
    <source>
        <dbReference type="Proteomes" id="UP000000383"/>
    </source>
</evidence>
<dbReference type="RefSeq" id="WP_013147127.1">
    <property type="nucleotide sequence ID" value="NC_014207.1"/>
</dbReference>
<comment type="cofactor">
    <cofactor evidence="6">
        <name>[4Fe-4S] cluster</name>
        <dbReference type="ChEBI" id="CHEBI:49883"/>
    </cofactor>
    <text evidence="6">Binds 2 [4Fe-4S] clusters.</text>
</comment>
<proteinExistence type="predicted"/>
<evidence type="ECO:0000259" key="7">
    <source>
        <dbReference type="PROSITE" id="PS51379"/>
    </source>
</evidence>
<reference evidence="8 9" key="2">
    <citation type="journal article" date="2011" name="J. Bacteriol.">
        <title>Genomes of three methylotrophs from a single niche uncover genetic and metabolic divergence of Methylophilaceae.</title>
        <authorList>
            <person name="Lapidus A."/>
            <person name="Clum A."/>
            <person name="Labutti K."/>
            <person name="Kaluzhnaya M.G."/>
            <person name="Lim S."/>
            <person name="Beck D.A."/>
            <person name="Glavina Del Rio T."/>
            <person name="Nolan M."/>
            <person name="Mavromatis K."/>
            <person name="Huntemann M."/>
            <person name="Lucas S."/>
            <person name="Lidstrom M.E."/>
            <person name="Ivanova N."/>
            <person name="Chistoserdova L."/>
        </authorList>
    </citation>
    <scope>NUCLEOTIDE SEQUENCE [LARGE SCALE GENOMIC DNA]</scope>
    <source>
        <strain evidence="8 9">301</strain>
    </source>
</reference>
<name>D7DMA0_METV0</name>
<accession>D7DMA0</accession>
<sequence length="393" mass="42745">MTLSIKELIVEADRCVACGLCLPHCPTYRKTGSEADSPRGRIQLMRAVAQEILPNNARFNEHIDLCLSCRSCESACPNNVNYGALVDTTRALYIPKKSPFPALVKAFIQNRFLANAFVWMIWFIQKCGLFSLLKRINPAAKVLPMVAKPITWQNLYPATAENKGAVSLFLGCAGNALDTHTLQASIQVLNQLGYDVHIPAQQTCCGGIARQMGDSEESSKLVAQNQNSFDANLPILTTASGCGAGLNDYLPTHKIQDISAFLMACDWTNVDVNPLNEQIYVQDPCTLRNVQKSHQAVYSLLKKIPNATVTALAGNGQCCGGAGAYMLTQSEMANNLLDDKLNAITANNVAILATSNIGCSLHIANGLREKNLTVSVMHPIQIIAKQMRPVRQV</sequence>
<dbReference type="OrthoDB" id="9765258at2"/>
<dbReference type="Pfam" id="PF13183">
    <property type="entry name" value="Fer4_8"/>
    <property type="match status" value="1"/>
</dbReference>
<dbReference type="InterPro" id="IPR004017">
    <property type="entry name" value="Cys_rich_dom"/>
</dbReference>
<dbReference type="SUPFAM" id="SSF46548">
    <property type="entry name" value="alpha-helical ferredoxin"/>
    <property type="match status" value="1"/>
</dbReference>
<evidence type="ECO:0000313" key="8">
    <source>
        <dbReference type="EMBL" id="ADI28811.1"/>
    </source>
</evidence>
<organism evidence="8 9">
    <name type="scientific">Methylotenera versatilis (strain 301)</name>
    <dbReference type="NCBI Taxonomy" id="666681"/>
    <lineage>
        <taxon>Bacteria</taxon>
        <taxon>Pseudomonadati</taxon>
        <taxon>Pseudomonadota</taxon>
        <taxon>Betaproteobacteria</taxon>
        <taxon>Nitrosomonadales</taxon>
        <taxon>Methylophilaceae</taxon>
        <taxon>Methylotenera</taxon>
    </lineage>
</organism>
<dbReference type="eggNOG" id="COG0247">
    <property type="taxonomic scope" value="Bacteria"/>
</dbReference>